<accession>D2THI9</accession>
<dbReference type="EMBL" id="FN543502">
    <property type="protein sequence ID" value="CBG88183.1"/>
    <property type="molecule type" value="Genomic_DNA"/>
</dbReference>
<proteinExistence type="predicted"/>
<evidence type="ECO:0000313" key="6">
    <source>
        <dbReference type="EMBL" id="CBG88183.1"/>
    </source>
</evidence>
<dbReference type="AlphaFoldDB" id="D2THI9"/>
<dbReference type="InterPro" id="IPR009057">
    <property type="entry name" value="Homeodomain-like_sf"/>
</dbReference>
<dbReference type="InterPro" id="IPR011075">
    <property type="entry name" value="TetR_C"/>
</dbReference>
<dbReference type="GO" id="GO:0003677">
    <property type="term" value="F:DNA binding"/>
    <property type="evidence" value="ECO:0007669"/>
    <property type="project" value="UniProtKB-UniRule"/>
</dbReference>
<dbReference type="STRING" id="637910.ROD_14201"/>
<keyword evidence="1" id="KW-0805">Transcription regulation</keyword>
<gene>
    <name evidence="6" type="ordered locus">ROD_14201</name>
</gene>
<dbReference type="KEGG" id="cro:ROD_14201"/>
<dbReference type="PROSITE" id="PS50977">
    <property type="entry name" value="HTH_TETR_2"/>
    <property type="match status" value="1"/>
</dbReference>
<dbReference type="SUPFAM" id="SSF46689">
    <property type="entry name" value="Homeodomain-like"/>
    <property type="match status" value="1"/>
</dbReference>
<evidence type="ECO:0000256" key="3">
    <source>
        <dbReference type="ARBA" id="ARBA00023163"/>
    </source>
</evidence>
<dbReference type="Pfam" id="PF00440">
    <property type="entry name" value="TetR_N"/>
    <property type="match status" value="1"/>
</dbReference>
<evidence type="ECO:0000313" key="7">
    <source>
        <dbReference type="Proteomes" id="UP000001889"/>
    </source>
</evidence>
<keyword evidence="7" id="KW-1185">Reference proteome</keyword>
<dbReference type="PANTHER" id="PTHR47506:SF6">
    <property type="entry name" value="HTH-TYPE TRANSCRIPTIONAL REPRESSOR NEMR"/>
    <property type="match status" value="1"/>
</dbReference>
<dbReference type="SUPFAM" id="SSF48498">
    <property type="entry name" value="Tetracyclin repressor-like, C-terminal domain"/>
    <property type="match status" value="1"/>
</dbReference>
<evidence type="ECO:0000259" key="5">
    <source>
        <dbReference type="PROSITE" id="PS50977"/>
    </source>
</evidence>
<feature type="domain" description="HTH tetR-type" evidence="5">
    <location>
        <begin position="45"/>
        <end position="105"/>
    </location>
</feature>
<sequence length="237" mass="26145">MFCHIPSSSLTCSPIEDVNRLSGNPTCIRPTGLLHSFTMNKQTDYDTREQLLATGESLCMQRGFTGMGLSEMLKTAEVPKGSFYHYFRSKEAFGVAMLERYFAGYHQRLAQHFASGSGNYRDRILAYYQETLNQFCQQGTISGCLTVKLSAEVCDLSEDMRTAMDNGARGIIALLAQALEKGRAARCLSFVGEPLQQAQILYALWLGANLQAKISRSAAPLENALAHVQTIIAAPDR</sequence>
<protein>
    <submittedName>
        <fullName evidence="6">TetR-family transcriptional regulator</fullName>
    </submittedName>
</protein>
<feature type="DNA-binding region" description="H-T-H motif" evidence="4">
    <location>
        <begin position="68"/>
        <end position="87"/>
    </location>
</feature>
<name>D2THI9_CITRI</name>
<evidence type="ECO:0000256" key="4">
    <source>
        <dbReference type="PROSITE-ProRule" id="PRU00335"/>
    </source>
</evidence>
<dbReference type="HOGENOM" id="CLU_069356_28_1_6"/>
<dbReference type="Gene3D" id="1.10.357.10">
    <property type="entry name" value="Tetracycline Repressor, domain 2"/>
    <property type="match status" value="1"/>
</dbReference>
<dbReference type="InterPro" id="IPR001647">
    <property type="entry name" value="HTH_TetR"/>
</dbReference>
<evidence type="ECO:0000256" key="1">
    <source>
        <dbReference type="ARBA" id="ARBA00023015"/>
    </source>
</evidence>
<evidence type="ECO:0000256" key="2">
    <source>
        <dbReference type="ARBA" id="ARBA00023125"/>
    </source>
</evidence>
<dbReference type="InterPro" id="IPR036271">
    <property type="entry name" value="Tet_transcr_reg_TetR-rel_C_sf"/>
</dbReference>
<dbReference type="Pfam" id="PF16925">
    <property type="entry name" value="TetR_C_13"/>
    <property type="match status" value="1"/>
</dbReference>
<keyword evidence="2 4" id="KW-0238">DNA-binding</keyword>
<organism evidence="6 7">
    <name type="scientific">Citrobacter rodentium (strain ICC168)</name>
    <name type="common">Citrobacter freundii biotype 4280</name>
    <dbReference type="NCBI Taxonomy" id="637910"/>
    <lineage>
        <taxon>Bacteria</taxon>
        <taxon>Pseudomonadati</taxon>
        <taxon>Pseudomonadota</taxon>
        <taxon>Gammaproteobacteria</taxon>
        <taxon>Enterobacterales</taxon>
        <taxon>Enterobacteriaceae</taxon>
        <taxon>Citrobacter</taxon>
    </lineage>
</organism>
<dbReference type="eggNOG" id="COG1309">
    <property type="taxonomic scope" value="Bacteria"/>
</dbReference>
<dbReference type="PANTHER" id="PTHR47506">
    <property type="entry name" value="TRANSCRIPTIONAL REGULATORY PROTEIN"/>
    <property type="match status" value="1"/>
</dbReference>
<keyword evidence="3" id="KW-0804">Transcription</keyword>
<dbReference type="Proteomes" id="UP000001889">
    <property type="component" value="Chromosome"/>
</dbReference>
<reference evidence="6 7" key="1">
    <citation type="journal article" date="2010" name="J. Bacteriol.">
        <title>The Citrobacter rodentium genome sequence reveals convergent evolution with human pathogenic Escherichia coli.</title>
        <authorList>
            <person name="Petty N.K."/>
            <person name="Bulgin R."/>
            <person name="Crepin V.F."/>
            <person name="Cerdeno-Tarraga A.M."/>
            <person name="Schroeder G.N."/>
            <person name="Quail M.A."/>
            <person name="Lennard N."/>
            <person name="Corton C."/>
            <person name="Barron A."/>
            <person name="Clark L."/>
            <person name="Toribio A.L."/>
            <person name="Parkhill J."/>
            <person name="Dougan G."/>
            <person name="Frankel G."/>
            <person name="Thomson N.R."/>
        </authorList>
    </citation>
    <scope>NUCLEOTIDE SEQUENCE [LARGE SCALE GENOMIC DNA]</scope>
    <source>
        <strain evidence="6 7">ICC168</strain>
    </source>
</reference>